<dbReference type="InterPro" id="IPR032675">
    <property type="entry name" value="LRR_dom_sf"/>
</dbReference>
<feature type="region of interest" description="Disordered" evidence="1">
    <location>
        <begin position="1"/>
        <end position="22"/>
    </location>
</feature>
<dbReference type="EMBL" id="KV417377">
    <property type="protein sequence ID" value="KZO89604.1"/>
    <property type="molecule type" value="Genomic_DNA"/>
</dbReference>
<keyword evidence="4" id="KW-1185">Reference proteome</keyword>
<dbReference type="InterPro" id="IPR036047">
    <property type="entry name" value="F-box-like_dom_sf"/>
</dbReference>
<dbReference type="AlphaFoldDB" id="A0A167FKW7"/>
<feature type="domain" description="F-box" evidence="2">
    <location>
        <begin position="46"/>
        <end position="85"/>
    </location>
</feature>
<dbReference type="OrthoDB" id="3266451at2759"/>
<name>A0A167FKW7_CALVF</name>
<sequence>MDDNSLAPYQQSDSSHESTNEMQSTLLKRPALLASPGSDEGRDYMGRLPTELLLKIFTFALVEDAPVYATRLRLTHVCRLWRNSIIPYAPFWGQIALRPSGSVPNRRMMTELDFERAKICPDLDVTISMEWKQFHYWMDVGETQADVIAWRIEAEHHRDYMTRALDLDVRARIRILRFGHRPFDLIHVGATQYDYFIPLERLQELYMDSDWSYSISSQTNTNQLMRKILLAGNSMQVLRLFSLLLPDAAFPTTLRKLHLTMVTIESDVYFPSVLVRLTNLEELVLSGRSHENGLVWPVSAVLRITLPRLRLLSLQPLHEIEDAHLIRQLECPDLKALHLRYDANGVVLPLLGTDRDPMPNIMRAVASQAWKLEELLVDGFPRSENLMAPFLLHQASSLRRLAIGEDLYATVRHVHGAMMLSDIEEVALRISLELMYFAIGPRALKPGETDYLYYLYCAWRPQIPSPEDLNNGQRLEIELQELLCADAMQDRDKIGPMMVQDTAMRLPCGRRVYLYTNVEDKSVTGFNRLRNERTRLAIPSALCRELYVGPPMWMK</sequence>
<dbReference type="SUPFAM" id="SSF52047">
    <property type="entry name" value="RNI-like"/>
    <property type="match status" value="1"/>
</dbReference>
<evidence type="ECO:0000256" key="1">
    <source>
        <dbReference type="SAM" id="MobiDB-lite"/>
    </source>
</evidence>
<evidence type="ECO:0000313" key="4">
    <source>
        <dbReference type="Proteomes" id="UP000076738"/>
    </source>
</evidence>
<dbReference type="SUPFAM" id="SSF81383">
    <property type="entry name" value="F-box domain"/>
    <property type="match status" value="1"/>
</dbReference>
<reference evidence="3 4" key="1">
    <citation type="journal article" date="2016" name="Mol. Biol. Evol.">
        <title>Comparative Genomics of Early-Diverging Mushroom-Forming Fungi Provides Insights into the Origins of Lignocellulose Decay Capabilities.</title>
        <authorList>
            <person name="Nagy L.G."/>
            <person name="Riley R."/>
            <person name="Tritt A."/>
            <person name="Adam C."/>
            <person name="Daum C."/>
            <person name="Floudas D."/>
            <person name="Sun H."/>
            <person name="Yadav J.S."/>
            <person name="Pangilinan J."/>
            <person name="Larsson K.H."/>
            <person name="Matsuura K."/>
            <person name="Barry K."/>
            <person name="Labutti K."/>
            <person name="Kuo R."/>
            <person name="Ohm R.A."/>
            <person name="Bhattacharya S.S."/>
            <person name="Shirouzu T."/>
            <person name="Yoshinaga Y."/>
            <person name="Martin F.M."/>
            <person name="Grigoriev I.V."/>
            <person name="Hibbett D.S."/>
        </authorList>
    </citation>
    <scope>NUCLEOTIDE SEQUENCE [LARGE SCALE GENOMIC DNA]</scope>
    <source>
        <strain evidence="3 4">TUFC12733</strain>
    </source>
</reference>
<evidence type="ECO:0000259" key="2">
    <source>
        <dbReference type="Pfam" id="PF12937"/>
    </source>
</evidence>
<dbReference type="InterPro" id="IPR001810">
    <property type="entry name" value="F-box_dom"/>
</dbReference>
<dbReference type="Proteomes" id="UP000076738">
    <property type="component" value="Unassembled WGS sequence"/>
</dbReference>
<proteinExistence type="predicted"/>
<dbReference type="Pfam" id="PF12937">
    <property type="entry name" value="F-box-like"/>
    <property type="match status" value="1"/>
</dbReference>
<evidence type="ECO:0000313" key="3">
    <source>
        <dbReference type="EMBL" id="KZO89604.1"/>
    </source>
</evidence>
<gene>
    <name evidence="3" type="ORF">CALVIDRAFT_543434</name>
</gene>
<protein>
    <recommendedName>
        <fullName evidence="2">F-box domain-containing protein</fullName>
    </recommendedName>
</protein>
<accession>A0A167FKW7</accession>
<dbReference type="Gene3D" id="3.80.10.10">
    <property type="entry name" value="Ribonuclease Inhibitor"/>
    <property type="match status" value="1"/>
</dbReference>
<organism evidence="3 4">
    <name type="scientific">Calocera viscosa (strain TUFC12733)</name>
    <dbReference type="NCBI Taxonomy" id="1330018"/>
    <lineage>
        <taxon>Eukaryota</taxon>
        <taxon>Fungi</taxon>
        <taxon>Dikarya</taxon>
        <taxon>Basidiomycota</taxon>
        <taxon>Agaricomycotina</taxon>
        <taxon>Dacrymycetes</taxon>
        <taxon>Dacrymycetales</taxon>
        <taxon>Dacrymycetaceae</taxon>
        <taxon>Calocera</taxon>
    </lineage>
</organism>